<dbReference type="InterPro" id="IPR039477">
    <property type="entry name" value="ILEI/PANDER_dom"/>
</dbReference>
<feature type="chain" id="PRO_5025654729" description="Gingipain domain-containing protein" evidence="1">
    <location>
        <begin position="29"/>
        <end position="1688"/>
    </location>
</feature>
<evidence type="ECO:0000259" key="3">
    <source>
        <dbReference type="Pfam" id="PF15711"/>
    </source>
</evidence>
<protein>
    <recommendedName>
        <fullName evidence="6">Gingipain domain-containing protein</fullName>
    </recommendedName>
</protein>
<dbReference type="GO" id="GO:0008234">
    <property type="term" value="F:cysteine-type peptidase activity"/>
    <property type="evidence" value="ECO:0007669"/>
    <property type="project" value="InterPro"/>
</dbReference>
<accession>A0A6B3LQF0</accession>
<dbReference type="Proteomes" id="UP000474777">
    <property type="component" value="Unassembled WGS sequence"/>
</dbReference>
<feature type="signal peptide" evidence="1">
    <location>
        <begin position="1"/>
        <end position="28"/>
    </location>
</feature>
<evidence type="ECO:0000259" key="2">
    <source>
        <dbReference type="Pfam" id="PF01364"/>
    </source>
</evidence>
<evidence type="ECO:0000313" key="5">
    <source>
        <dbReference type="Proteomes" id="UP000474777"/>
    </source>
</evidence>
<feature type="domain" description="ILEI/PANDER" evidence="3">
    <location>
        <begin position="1135"/>
        <end position="1200"/>
    </location>
</feature>
<dbReference type="Gene3D" id="2.60.40.10">
    <property type="entry name" value="Immunoglobulins"/>
    <property type="match status" value="1"/>
</dbReference>
<proteinExistence type="predicted"/>
<dbReference type="InterPro" id="IPR001769">
    <property type="entry name" value="Gingipain"/>
</dbReference>
<dbReference type="GO" id="GO:0006508">
    <property type="term" value="P:proteolysis"/>
    <property type="evidence" value="ECO:0007669"/>
    <property type="project" value="InterPro"/>
</dbReference>
<dbReference type="RefSeq" id="WP_163913556.1">
    <property type="nucleotide sequence ID" value="NZ_JAAGWD010000002.1"/>
</dbReference>
<dbReference type="InterPro" id="IPR013783">
    <property type="entry name" value="Ig-like_fold"/>
</dbReference>
<dbReference type="SUPFAM" id="SSF52129">
    <property type="entry name" value="Caspase-like"/>
    <property type="match status" value="1"/>
</dbReference>
<dbReference type="Pfam" id="PF15711">
    <property type="entry name" value="ILEI"/>
    <property type="match status" value="1"/>
</dbReference>
<feature type="domain" description="Gingipain" evidence="2">
    <location>
        <begin position="408"/>
        <end position="785"/>
    </location>
</feature>
<evidence type="ECO:0008006" key="6">
    <source>
        <dbReference type="Google" id="ProtNLM"/>
    </source>
</evidence>
<organism evidence="4 5">
    <name type="scientific">Pontibacter burrus</name>
    <dbReference type="NCBI Taxonomy" id="2704466"/>
    <lineage>
        <taxon>Bacteria</taxon>
        <taxon>Pseudomonadati</taxon>
        <taxon>Bacteroidota</taxon>
        <taxon>Cytophagia</taxon>
        <taxon>Cytophagales</taxon>
        <taxon>Hymenobacteraceae</taxon>
        <taxon>Pontibacter</taxon>
    </lineage>
</organism>
<gene>
    <name evidence="4" type="ORF">GXP69_06385</name>
</gene>
<dbReference type="EMBL" id="JAAGWD010000002">
    <property type="protein sequence ID" value="NEM97315.1"/>
    <property type="molecule type" value="Genomic_DNA"/>
</dbReference>
<dbReference type="Gene3D" id="2.60.40.4070">
    <property type="match status" value="1"/>
</dbReference>
<dbReference type="Gene3D" id="3.40.50.1460">
    <property type="match status" value="1"/>
</dbReference>
<keyword evidence="5" id="KW-1185">Reference proteome</keyword>
<evidence type="ECO:0000256" key="1">
    <source>
        <dbReference type="SAM" id="SignalP"/>
    </source>
</evidence>
<dbReference type="Pfam" id="PF01364">
    <property type="entry name" value="Peptidase_C25"/>
    <property type="match status" value="1"/>
</dbReference>
<evidence type="ECO:0000313" key="4">
    <source>
        <dbReference type="EMBL" id="NEM97315.1"/>
    </source>
</evidence>
<keyword evidence="1" id="KW-0732">Signal</keyword>
<reference evidence="4 5" key="1">
    <citation type="submission" date="2020-02" db="EMBL/GenBank/DDBJ databases">
        <authorList>
            <person name="Kim M.K."/>
        </authorList>
    </citation>
    <scope>NUCLEOTIDE SEQUENCE [LARGE SCALE GENOMIC DNA]</scope>
    <source>
        <strain evidence="4 5">BT327</strain>
    </source>
</reference>
<comment type="caution">
    <text evidence="4">The sequence shown here is derived from an EMBL/GenBank/DDBJ whole genome shotgun (WGS) entry which is preliminary data.</text>
</comment>
<dbReference type="InterPro" id="IPR029030">
    <property type="entry name" value="Caspase-like_dom_sf"/>
</dbReference>
<dbReference type="CDD" id="cd02258">
    <property type="entry name" value="Peptidase_C25_N"/>
    <property type="match status" value="1"/>
</dbReference>
<name>A0A6B3LQF0_9BACT</name>
<sequence>MFVTIPPFKALRFTFLLFFLLLGAAAQAQTNYGNEWINYEQTYHKIKVTQTGIHQLDYAYLSQLGLADVNPQNLQLFRRGKEVAIYVAGEQDGKLDSQDYLEFYGERNDGALDRELYKDPTHQHHQSFSLYTDTASYFLTVAPSRGKRVQQKNTVATGLTPEPYFMQKALQLFTTWYYQEKQYSTIARMPWIDEGEGYTSARTIAVANHKITGITNVYTTGPTPFVDFKTVGAYKEYHKLAVNIVVPGGAIRNLGRYEYDFYASARDIKPINFNEINSDGSITLQIAPDATDTRGNAIVMSYGQVTYPQRFNFNNNQHIFYTDSLKTGNFYYEFPNATTSLIAYDATDPLNVVRVEVITNTNGRRGIVVENNGLTKKIVVANATRIYRPAALEKSIRFRKITPEAHNYIILTNKRLMKKALSSELNAPVQYAAYRASQAGGGYDTLVVHLDQVIDQFHYGEFSSNSIRRFMKFMATSPRQKQLFIIGKGLKYAADDYRVIYSNRFSYYHIGARHPKVYEMDLVPTGITPGSDLFFTIDFHNNSVLSDVPTGRLSATKPEDVINYLNKVKEHESLPDGLPWRKNILQLSGGSSPGQISRMSNYMSNYKRIAEGPLLGAHVIEKYRRNVSQVTEPVNVVNEVNEGVSLITFFGHSSTSTTDLDIGFASSPVMGYKNKGKYPFILMNGCGAGDAFTTQRSFGEDWTTTPDKGSIGFISHIDSGEETRLNEFSYAFYHTAFRDENFYGKPIGEIQRQVNKTLLNNGSAFYSEIVKAMVLEMVLQADPALILYSPAKPDYAALENGADVVSATEGEMLTASSESFNILVDVRNWGKAITDSVTVSVKRTLADNTELEPLTIKVAPIMYSDTLVIPVDNRGIVAQGMNRFEVTLDGNFEVDELDESNNTVRFQHFFPAGGLVALTPSKYSIVNSKNVKVMVQTTQVEDDRQGFYLEVDTTHHFNSKVKKAFTQPAGLLPTWDLNLAVLGDLPDSTVYYWRVRFQNYSEGEDTLYAGSSFRVINGAKAGWSQSHAGQFKETELNAVALKDKKPLWEFTPIKSDVEIRTTGGSKRFVTPDYNLIIDGRPTIHMGCSSPASSATPRLIMVVINNKTLKLVENIVPAYACTAEPFMYEFGDLRTAANRVKLETFINAIPDNYYVAAISINNVHFNDFTAAQKAALGKIGSELIDKLKTGDPFAIVGQKGAAKGSAVEVTAVGDDIPANQQDVVLTTRIFSNQEAGEITSSLIGPALSWGSLHYNIEKYKAGDDQFAVTIVGVDAEGNETVLTDEITSKSFDLSNIDAKAYPYLQLKASLSDAIDRTAPQLDQWLVFYDVAPEGIIRPDLVQVSEAILTEQANKGRITMPMIFQNITPYAFRDSLAVDVTVTGDGIQPIEKRLKLAPLAGNANATFNFELNTLALDGNYKITMYVNPRLQPEQHYFNNIYVVPFKVQTKLHPIMDVAFDGVHIMDGELISPSPLISVTLKDENKFAYLEDASGMTVVLVDGMGTERELSLDKTSEDMEYVEIFPATEKSDFRVEFKPKRLEDGKYTMEVRGRDVSGKQSGISPYRINFEVENRSSITNFYPFPNPFSSKTQFIFTLTGATIPDHIKIQILTVTGKVVKEIMKEELGPLRIGNNKTEYAWDGTDMYGDKLANGVYLYRVVVSQSEERMFHKQKFGDKAFKNGYGKIYILR</sequence>